<protein>
    <recommendedName>
        <fullName evidence="12 13">DNA primase</fullName>
        <ecNumber evidence="12">2.7.7.101</ecNumber>
    </recommendedName>
</protein>
<dbReference type="GO" id="GO:0003899">
    <property type="term" value="F:DNA-directed RNA polymerase activity"/>
    <property type="evidence" value="ECO:0007669"/>
    <property type="project" value="UniProtKB-UniRule"/>
</dbReference>
<dbReference type="InterPro" id="IPR036977">
    <property type="entry name" value="DNA_primase_Znf_CHC2"/>
</dbReference>
<evidence type="ECO:0000256" key="12">
    <source>
        <dbReference type="HAMAP-Rule" id="MF_00974"/>
    </source>
</evidence>
<keyword evidence="17" id="KW-1185">Reference proteome</keyword>
<keyword evidence="11 12" id="KW-0804">Transcription</keyword>
<keyword evidence="2 12" id="KW-0639">Primosome</keyword>
<gene>
    <name evidence="12" type="primary">dnaG</name>
    <name evidence="16" type="ORF">FD35_GL000164</name>
</gene>
<keyword evidence="4 12" id="KW-0548">Nucleotidyltransferase</keyword>
<dbReference type="GO" id="GO:1990077">
    <property type="term" value="C:primosome complex"/>
    <property type="evidence" value="ECO:0007669"/>
    <property type="project" value="UniProtKB-KW"/>
</dbReference>
<dbReference type="NCBIfam" id="TIGR01391">
    <property type="entry name" value="dnaG"/>
    <property type="match status" value="1"/>
</dbReference>
<evidence type="ECO:0000313" key="17">
    <source>
        <dbReference type="Proteomes" id="UP000051999"/>
    </source>
</evidence>
<keyword evidence="9" id="KW-0460">Magnesium</keyword>
<keyword evidence="3 12" id="KW-0808">Transferase</keyword>
<dbReference type="eggNOG" id="COG0358">
    <property type="taxonomic scope" value="Bacteria"/>
</dbReference>
<sequence length="614" mass="69477">MAMRIPEDVIENVRSSVNIADVVGQYVQLKKSGKNLFGLCPFHEEKTPSFSVNEEKQIFHCFSCGRGGNVFKFLMELNNISFPEAVIQVADDANITIADEYKQTESSPVNSEFGQLIGLYEDAARLYHHVLMNTQVGEEALDYLHKRGLDDDTINTFDIGFAPAEGLLKPFFEERNVDYQTLRSSGLFIENQDGQLRDRFSNRVMFTIRNASGKVIAFSGRLLHKDPDAPKYLNSPETKIFHKSDTLFNFDLARREIRKADAVILFEGFMDVIAAYSAGVKNGIASMGTSLTTDQIGILQRVTNTLYVSYDGDDAGQNATHRALSLISGQSNMDLGVVQMPEGLDPDEYLRKYDAEHFRGVYEGAKETPVGFALRYLARGRNLDNQSDQLTYLNEVLKIVAGVHSPVEQDLYLNQLVDRFGVDKASLKEQLADIRQTQTPTVVPGEQLGTPVQSAPTPVKQLVREPAHLDRIERAERLLLHRMLIDQSVWLHVTANQDFHFVHDQYQTLFLMAQGFKQTHADVQIAAFLDYVNDDELQHTLIDITEQPSVDRDDMTDVNDCMHIIMNQAPIEEQIRQKNIAMIEAKRLNNHDLQNQLTLELVNLYKQKQAMKNA</sequence>
<dbReference type="Gene3D" id="3.90.980.10">
    <property type="entry name" value="DNA primase, catalytic core, N-terminal domain"/>
    <property type="match status" value="1"/>
</dbReference>
<dbReference type="Gene3D" id="3.90.580.10">
    <property type="entry name" value="Zinc finger, CHC2-type domain"/>
    <property type="match status" value="1"/>
</dbReference>
<dbReference type="GO" id="GO:0000428">
    <property type="term" value="C:DNA-directed RNA polymerase complex"/>
    <property type="evidence" value="ECO:0007669"/>
    <property type="project" value="UniProtKB-KW"/>
</dbReference>
<comment type="subunit">
    <text evidence="12">Monomer. Interacts with DnaB.</text>
</comment>
<dbReference type="InterPro" id="IPR016136">
    <property type="entry name" value="DNA_helicase_N/primase_C"/>
</dbReference>
<evidence type="ECO:0000256" key="8">
    <source>
        <dbReference type="ARBA" id="ARBA00022833"/>
    </source>
</evidence>
<dbReference type="SMART" id="SM00493">
    <property type="entry name" value="TOPRIM"/>
    <property type="match status" value="1"/>
</dbReference>
<dbReference type="GO" id="GO:0005737">
    <property type="term" value="C:cytoplasm"/>
    <property type="evidence" value="ECO:0007669"/>
    <property type="project" value="TreeGrafter"/>
</dbReference>
<dbReference type="InterPro" id="IPR013264">
    <property type="entry name" value="DNAG_N"/>
</dbReference>
<comment type="domain">
    <text evidence="12">Contains an N-terminal zinc-binding domain, a central core domain that contains the primase activity, and a C-terminal DnaB-binding domain.</text>
</comment>
<dbReference type="Gene3D" id="3.40.1360.10">
    <property type="match status" value="1"/>
</dbReference>
<evidence type="ECO:0000259" key="15">
    <source>
        <dbReference type="PROSITE" id="PS50880"/>
    </source>
</evidence>
<dbReference type="SMART" id="SM00400">
    <property type="entry name" value="ZnF_CHCC"/>
    <property type="match status" value="1"/>
</dbReference>
<evidence type="ECO:0000256" key="10">
    <source>
        <dbReference type="ARBA" id="ARBA00023125"/>
    </source>
</evidence>
<dbReference type="Proteomes" id="UP000051999">
    <property type="component" value="Unassembled WGS sequence"/>
</dbReference>
<evidence type="ECO:0000256" key="9">
    <source>
        <dbReference type="ARBA" id="ARBA00022842"/>
    </source>
</evidence>
<dbReference type="Pfam" id="PF01807">
    <property type="entry name" value="Zn_ribbon_DnaG"/>
    <property type="match status" value="1"/>
</dbReference>
<dbReference type="InterPro" id="IPR037068">
    <property type="entry name" value="DNA_primase_core_N_sf"/>
</dbReference>
<comment type="catalytic activity">
    <reaction evidence="12">
        <text>ssDNA + n NTP = ssDNA/pppN(pN)n-1 hybrid + (n-1) diphosphate.</text>
        <dbReference type="EC" id="2.7.7.101"/>
    </reaction>
</comment>
<dbReference type="Gene3D" id="1.10.860.10">
    <property type="entry name" value="DNAb Helicase, Chain A"/>
    <property type="match status" value="1"/>
</dbReference>
<dbReference type="RefSeq" id="WP_017261942.1">
    <property type="nucleotide sequence ID" value="NZ_AUAW01000001.1"/>
</dbReference>
<keyword evidence="6 12" id="KW-0479">Metal-binding</keyword>
<feature type="domain" description="Toprim" evidence="15">
    <location>
        <begin position="261"/>
        <end position="343"/>
    </location>
</feature>
<dbReference type="InterPro" id="IPR006295">
    <property type="entry name" value="DNA_primase_DnaG"/>
</dbReference>
<dbReference type="OrthoDB" id="9803773at2"/>
<accession>A0A0R1RTH2</accession>
<comment type="function">
    <text evidence="12 13">RNA polymerase that catalyzes the synthesis of short RNA molecules used as primers for DNA polymerase during DNA replication.</text>
</comment>
<dbReference type="EC" id="2.7.7.101" evidence="12"/>
<dbReference type="PIRSF" id="PIRSF002811">
    <property type="entry name" value="DnaG"/>
    <property type="match status" value="1"/>
</dbReference>
<keyword evidence="7 12" id="KW-0863">Zinc-finger</keyword>
<evidence type="ECO:0000313" key="16">
    <source>
        <dbReference type="EMBL" id="KRL57157.1"/>
    </source>
</evidence>
<dbReference type="STRING" id="1114972.FD35_GL000164"/>
<evidence type="ECO:0000256" key="7">
    <source>
        <dbReference type="ARBA" id="ARBA00022771"/>
    </source>
</evidence>
<keyword evidence="5 12" id="KW-0235">DNA replication</keyword>
<dbReference type="SUPFAM" id="SSF57783">
    <property type="entry name" value="Zinc beta-ribbon"/>
    <property type="match status" value="1"/>
</dbReference>
<comment type="similarity">
    <text evidence="12 13">Belongs to the DnaG primase family.</text>
</comment>
<dbReference type="Pfam" id="PF08275">
    <property type="entry name" value="DNAG_N"/>
    <property type="match status" value="1"/>
</dbReference>
<proteinExistence type="inferred from homology"/>
<dbReference type="GO" id="GO:0006269">
    <property type="term" value="P:DNA replication, synthesis of primer"/>
    <property type="evidence" value="ECO:0007669"/>
    <property type="project" value="UniProtKB-UniRule"/>
</dbReference>
<evidence type="ECO:0000256" key="4">
    <source>
        <dbReference type="ARBA" id="ARBA00022695"/>
    </source>
</evidence>
<dbReference type="Pfam" id="PF10410">
    <property type="entry name" value="DnaB_bind"/>
    <property type="match status" value="1"/>
</dbReference>
<dbReference type="AlphaFoldDB" id="A0A0R1RTH2"/>
<name>A0A0R1RTH2_9LACO</name>
<comment type="caution">
    <text evidence="16">The sequence shown here is derived from an EMBL/GenBank/DDBJ whole genome shotgun (WGS) entry which is preliminary data.</text>
</comment>
<dbReference type="InterPro" id="IPR006171">
    <property type="entry name" value="TOPRIM_dom"/>
</dbReference>
<feature type="zinc finger region" description="CHC2-type" evidence="12 14">
    <location>
        <begin position="40"/>
        <end position="64"/>
    </location>
</feature>
<dbReference type="SUPFAM" id="SSF56731">
    <property type="entry name" value="DNA primase core"/>
    <property type="match status" value="1"/>
</dbReference>
<evidence type="ECO:0000256" key="3">
    <source>
        <dbReference type="ARBA" id="ARBA00022679"/>
    </source>
</evidence>
<dbReference type="InterPro" id="IPR050219">
    <property type="entry name" value="DnaG_primase"/>
</dbReference>
<organism evidence="16 17">
    <name type="scientific">Furfurilactobacillus rossiae DSM 15814</name>
    <dbReference type="NCBI Taxonomy" id="1114972"/>
    <lineage>
        <taxon>Bacteria</taxon>
        <taxon>Bacillati</taxon>
        <taxon>Bacillota</taxon>
        <taxon>Bacilli</taxon>
        <taxon>Lactobacillales</taxon>
        <taxon>Lactobacillaceae</taxon>
        <taxon>Furfurilactobacillus</taxon>
    </lineage>
</organism>
<keyword evidence="8 12" id="KW-0862">Zinc</keyword>
<evidence type="ECO:0000256" key="6">
    <source>
        <dbReference type="ARBA" id="ARBA00022723"/>
    </source>
</evidence>
<dbReference type="InterPro" id="IPR019475">
    <property type="entry name" value="DNA_primase_DnaB-bd"/>
</dbReference>
<dbReference type="PATRIC" id="fig|1114972.6.peg.165"/>
<dbReference type="PANTHER" id="PTHR30313:SF2">
    <property type="entry name" value="DNA PRIMASE"/>
    <property type="match status" value="1"/>
</dbReference>
<evidence type="ECO:0000256" key="5">
    <source>
        <dbReference type="ARBA" id="ARBA00022705"/>
    </source>
</evidence>
<dbReference type="PROSITE" id="PS50880">
    <property type="entry name" value="TOPRIM"/>
    <property type="match status" value="1"/>
</dbReference>
<evidence type="ECO:0000256" key="11">
    <source>
        <dbReference type="ARBA" id="ARBA00023163"/>
    </source>
</evidence>
<evidence type="ECO:0000256" key="13">
    <source>
        <dbReference type="PIRNR" id="PIRNR002811"/>
    </source>
</evidence>
<evidence type="ECO:0000256" key="2">
    <source>
        <dbReference type="ARBA" id="ARBA00022515"/>
    </source>
</evidence>
<dbReference type="InterPro" id="IPR034151">
    <property type="entry name" value="TOPRIM_DnaG_bac"/>
</dbReference>
<dbReference type="PANTHER" id="PTHR30313">
    <property type="entry name" value="DNA PRIMASE"/>
    <property type="match status" value="1"/>
</dbReference>
<evidence type="ECO:0000256" key="1">
    <source>
        <dbReference type="ARBA" id="ARBA00022478"/>
    </source>
</evidence>
<keyword evidence="1 12" id="KW-0240">DNA-directed RNA polymerase</keyword>
<dbReference type="GO" id="GO:0008270">
    <property type="term" value="F:zinc ion binding"/>
    <property type="evidence" value="ECO:0007669"/>
    <property type="project" value="UniProtKB-UniRule"/>
</dbReference>
<dbReference type="EMBL" id="AZFF01000001">
    <property type="protein sequence ID" value="KRL57157.1"/>
    <property type="molecule type" value="Genomic_DNA"/>
</dbReference>
<dbReference type="FunFam" id="3.90.580.10:FF:000001">
    <property type="entry name" value="DNA primase"/>
    <property type="match status" value="1"/>
</dbReference>
<reference evidence="16 17" key="1">
    <citation type="journal article" date="2015" name="Genome Announc.">
        <title>Expanding the biotechnology potential of lactobacilli through comparative genomics of 213 strains and associated genera.</title>
        <authorList>
            <person name="Sun Z."/>
            <person name="Harris H.M."/>
            <person name="McCann A."/>
            <person name="Guo C."/>
            <person name="Argimon S."/>
            <person name="Zhang W."/>
            <person name="Yang X."/>
            <person name="Jeffery I.B."/>
            <person name="Cooney J.C."/>
            <person name="Kagawa T.F."/>
            <person name="Liu W."/>
            <person name="Song Y."/>
            <person name="Salvetti E."/>
            <person name="Wrobel A."/>
            <person name="Rasinkangas P."/>
            <person name="Parkhill J."/>
            <person name="Rea M.C."/>
            <person name="O'Sullivan O."/>
            <person name="Ritari J."/>
            <person name="Douillard F.P."/>
            <person name="Paul Ross R."/>
            <person name="Yang R."/>
            <person name="Briner A.E."/>
            <person name="Felis G.E."/>
            <person name="de Vos W.M."/>
            <person name="Barrangou R."/>
            <person name="Klaenhammer T.R."/>
            <person name="Caufield P.W."/>
            <person name="Cui Y."/>
            <person name="Zhang H."/>
            <person name="O'Toole P.W."/>
        </authorList>
    </citation>
    <scope>NUCLEOTIDE SEQUENCE [LARGE SCALE GENOMIC DNA]</scope>
    <source>
        <strain evidence="16 17">DSM 15814</strain>
    </source>
</reference>
<keyword evidence="10 12" id="KW-0238">DNA-binding</keyword>
<comment type="cofactor">
    <cofactor evidence="12 13 14">
        <name>Zn(2+)</name>
        <dbReference type="ChEBI" id="CHEBI:29105"/>
    </cofactor>
    <text evidence="12 13 14">Binds 1 zinc ion per monomer.</text>
</comment>
<dbReference type="InterPro" id="IPR002694">
    <property type="entry name" value="Znf_CHC2"/>
</dbReference>
<dbReference type="HAMAP" id="MF_00974">
    <property type="entry name" value="DNA_primase_DnaG"/>
    <property type="match status" value="1"/>
</dbReference>
<dbReference type="Pfam" id="PF13155">
    <property type="entry name" value="Toprim_2"/>
    <property type="match status" value="1"/>
</dbReference>
<evidence type="ECO:0000256" key="14">
    <source>
        <dbReference type="PIRSR" id="PIRSR002811-1"/>
    </source>
</evidence>
<dbReference type="CDD" id="cd03364">
    <property type="entry name" value="TOPRIM_DnaG_primases"/>
    <property type="match status" value="1"/>
</dbReference>
<dbReference type="GO" id="GO:0003677">
    <property type="term" value="F:DNA binding"/>
    <property type="evidence" value="ECO:0007669"/>
    <property type="project" value="UniProtKB-KW"/>
</dbReference>
<dbReference type="InterPro" id="IPR030846">
    <property type="entry name" value="DnaG_bac"/>
</dbReference>